<dbReference type="PROSITE" id="PS51257">
    <property type="entry name" value="PROKAR_LIPOPROTEIN"/>
    <property type="match status" value="1"/>
</dbReference>
<dbReference type="AlphaFoldDB" id="A0A6J4UED0"/>
<dbReference type="EMBL" id="CADCWK010000054">
    <property type="protein sequence ID" value="CAA9548303.1"/>
    <property type="molecule type" value="Genomic_DNA"/>
</dbReference>
<sequence>MRTLMVAPSQPAGCPAMSTTTVFAVIGCHRQSPEDLLLQGDDGLRYAWSSPSSDPAPIADDDLERDWVFDQQDDEDPWSVSPGH</sequence>
<organism evidence="1">
    <name type="scientific">uncultured Thermomicrobiales bacterium</name>
    <dbReference type="NCBI Taxonomy" id="1645740"/>
    <lineage>
        <taxon>Bacteria</taxon>
        <taxon>Pseudomonadati</taxon>
        <taxon>Thermomicrobiota</taxon>
        <taxon>Thermomicrobia</taxon>
        <taxon>Thermomicrobiales</taxon>
        <taxon>environmental samples</taxon>
    </lineage>
</organism>
<protein>
    <submittedName>
        <fullName evidence="1">Uncharacterized protein</fullName>
    </submittedName>
</protein>
<proteinExistence type="predicted"/>
<reference evidence="1" key="1">
    <citation type="submission" date="2020-02" db="EMBL/GenBank/DDBJ databases">
        <authorList>
            <person name="Meier V. D."/>
        </authorList>
    </citation>
    <scope>NUCLEOTIDE SEQUENCE</scope>
    <source>
        <strain evidence="1">AVDCRST_MAG33</strain>
    </source>
</reference>
<name>A0A6J4UED0_9BACT</name>
<gene>
    <name evidence="1" type="ORF">AVDCRST_MAG33-664</name>
</gene>
<accession>A0A6J4UED0</accession>
<evidence type="ECO:0000313" key="1">
    <source>
        <dbReference type="EMBL" id="CAA9548303.1"/>
    </source>
</evidence>